<dbReference type="Proteomes" id="UP000515913">
    <property type="component" value="Chromosome"/>
</dbReference>
<name>A0A7G9GYZ8_9FUSO</name>
<dbReference type="RefSeq" id="WP_147383412.1">
    <property type="nucleotide sequence ID" value="NZ_CP060637.1"/>
</dbReference>
<dbReference type="EMBL" id="CP060637">
    <property type="protein sequence ID" value="QNM16030.1"/>
    <property type="molecule type" value="Genomic_DNA"/>
</dbReference>
<protein>
    <submittedName>
        <fullName evidence="1">Uncharacterized protein</fullName>
    </submittedName>
</protein>
<sequence>MINQRIETILEAFDTFDSTGRKNLVAGKLYDYFMQDFKSELTELYQDASKEEIKEDIKTLADMIYLENNQIKREFLVGVLRHIVKMM</sequence>
<reference evidence="1 2" key="1">
    <citation type="submission" date="2020-08" db="EMBL/GenBank/DDBJ databases">
        <authorList>
            <person name="Liu C."/>
            <person name="Sun Q."/>
        </authorList>
    </citation>
    <scope>NUCLEOTIDE SEQUENCE [LARGE SCALE GENOMIC DNA]</scope>
    <source>
        <strain evidence="1 2">NSJ-57</strain>
    </source>
</reference>
<dbReference type="AlphaFoldDB" id="A0A7G9GYZ8"/>
<evidence type="ECO:0000313" key="1">
    <source>
        <dbReference type="EMBL" id="QNM16030.1"/>
    </source>
</evidence>
<proteinExistence type="predicted"/>
<gene>
    <name evidence="1" type="ORF">H9Q81_04175</name>
</gene>
<keyword evidence="2" id="KW-1185">Reference proteome</keyword>
<organism evidence="1 2">
    <name type="scientific">Fusobacterium hominis</name>
    <dbReference type="NCBI Taxonomy" id="2764326"/>
    <lineage>
        <taxon>Bacteria</taxon>
        <taxon>Fusobacteriati</taxon>
        <taxon>Fusobacteriota</taxon>
        <taxon>Fusobacteriia</taxon>
        <taxon>Fusobacteriales</taxon>
        <taxon>Fusobacteriaceae</taxon>
        <taxon>Fusobacterium</taxon>
    </lineage>
</organism>
<evidence type="ECO:0000313" key="2">
    <source>
        <dbReference type="Proteomes" id="UP000515913"/>
    </source>
</evidence>
<dbReference type="KEGG" id="fho:H9Q81_04175"/>
<accession>A0A7G9GYZ8</accession>